<evidence type="ECO:0000256" key="9">
    <source>
        <dbReference type="SAM" id="Phobius"/>
    </source>
</evidence>
<dbReference type="PANTHER" id="PTHR33281:SF19">
    <property type="entry name" value="VOLTAGE-DEPENDENT ANION CHANNEL-FORMING PROTEIN YNEE"/>
    <property type="match status" value="1"/>
</dbReference>
<feature type="transmembrane region" description="Helical" evidence="9">
    <location>
        <begin position="21"/>
        <end position="42"/>
    </location>
</feature>
<feature type="transmembrane region" description="Helical" evidence="9">
    <location>
        <begin position="210"/>
        <end position="231"/>
    </location>
</feature>
<evidence type="ECO:0000256" key="1">
    <source>
        <dbReference type="ARBA" id="ARBA00004651"/>
    </source>
</evidence>
<evidence type="ECO:0000256" key="2">
    <source>
        <dbReference type="ARBA" id="ARBA00022448"/>
    </source>
</evidence>
<keyword evidence="11" id="KW-1185">Reference proteome</keyword>
<keyword evidence="6" id="KW-0406">Ion transport</keyword>
<feature type="transmembrane region" description="Helical" evidence="9">
    <location>
        <begin position="237"/>
        <end position="257"/>
    </location>
</feature>
<dbReference type="InterPro" id="IPR044669">
    <property type="entry name" value="YneE/VCCN1/2-like"/>
</dbReference>
<comment type="subcellular location">
    <subcellularLocation>
        <location evidence="1">Cell membrane</location>
        <topology evidence="1">Multi-pass membrane protein</topology>
    </subcellularLocation>
</comment>
<dbReference type="OrthoDB" id="445589at2"/>
<dbReference type="GO" id="GO:0005254">
    <property type="term" value="F:chloride channel activity"/>
    <property type="evidence" value="ECO:0007669"/>
    <property type="project" value="InterPro"/>
</dbReference>
<keyword evidence="5 9" id="KW-1133">Transmembrane helix</keyword>
<name>A0A512MBS1_9BACT</name>
<dbReference type="GO" id="GO:0005886">
    <property type="term" value="C:plasma membrane"/>
    <property type="evidence" value="ECO:0007669"/>
    <property type="project" value="UniProtKB-SubCell"/>
</dbReference>
<comment type="similarity">
    <text evidence="8">Belongs to the anion channel-forming bestrophin (TC 1.A.46) family.</text>
</comment>
<organism evidence="10 11">
    <name type="scientific">Brevifollis gellanilyticus</name>
    <dbReference type="NCBI Taxonomy" id="748831"/>
    <lineage>
        <taxon>Bacteria</taxon>
        <taxon>Pseudomonadati</taxon>
        <taxon>Verrucomicrobiota</taxon>
        <taxon>Verrucomicrobiia</taxon>
        <taxon>Verrucomicrobiales</taxon>
        <taxon>Verrucomicrobiaceae</taxon>
    </lineage>
</organism>
<evidence type="ECO:0000313" key="10">
    <source>
        <dbReference type="EMBL" id="GEP44188.1"/>
    </source>
</evidence>
<evidence type="ECO:0000256" key="3">
    <source>
        <dbReference type="ARBA" id="ARBA00022475"/>
    </source>
</evidence>
<evidence type="ECO:0000256" key="5">
    <source>
        <dbReference type="ARBA" id="ARBA00022989"/>
    </source>
</evidence>
<dbReference type="AlphaFoldDB" id="A0A512MBS1"/>
<accession>A0A512MBS1</accession>
<dbReference type="EMBL" id="BKAG01000026">
    <property type="protein sequence ID" value="GEP44188.1"/>
    <property type="molecule type" value="Genomic_DNA"/>
</dbReference>
<evidence type="ECO:0000313" key="11">
    <source>
        <dbReference type="Proteomes" id="UP000321577"/>
    </source>
</evidence>
<keyword evidence="3" id="KW-1003">Cell membrane</keyword>
<gene>
    <name evidence="10" type="ORF">BGE01nite_34790</name>
</gene>
<dbReference type="Proteomes" id="UP000321577">
    <property type="component" value="Unassembled WGS sequence"/>
</dbReference>
<sequence>MITYNPKDWWKLIFAFHRSDSFRVLLPGMIGLALYTALIAYIENDYLHVTFKNTTMVHSLVGFVLSMMLIFRTNTAYDRWWEGRKLWGSFVNNSRNLALKLQAFLPAEAREERAMFRDLIGNFIYAAKEHLRQGVKTEKLVETGSYTADWYAKGGHVPNQVLKGLYTEINRLYMNQTITGDHLIVINAELQSFADNLGACERIKRTPIPYAYSLFLKKIIFIYVFTMPIGFVLDYKYWAVPVVTFVFYAFAAIEVIAEEIEDPFGLEANDLPLDAITDTIRGNVRDILEG</sequence>
<reference evidence="10 11" key="1">
    <citation type="submission" date="2019-07" db="EMBL/GenBank/DDBJ databases">
        <title>Whole genome shotgun sequence of Brevifollis gellanilyticus NBRC 108608.</title>
        <authorList>
            <person name="Hosoyama A."/>
            <person name="Uohara A."/>
            <person name="Ohji S."/>
            <person name="Ichikawa N."/>
        </authorList>
    </citation>
    <scope>NUCLEOTIDE SEQUENCE [LARGE SCALE GENOMIC DNA]</scope>
    <source>
        <strain evidence="10 11">NBRC 108608</strain>
    </source>
</reference>
<dbReference type="Pfam" id="PF25539">
    <property type="entry name" value="Bestrophin_2"/>
    <property type="match status" value="1"/>
</dbReference>
<evidence type="ECO:0000256" key="6">
    <source>
        <dbReference type="ARBA" id="ARBA00023065"/>
    </source>
</evidence>
<keyword evidence="4 9" id="KW-0812">Transmembrane</keyword>
<keyword evidence="7 9" id="KW-0472">Membrane</keyword>
<dbReference type="RefSeq" id="WP_146851894.1">
    <property type="nucleotide sequence ID" value="NZ_BKAG01000026.1"/>
</dbReference>
<protein>
    <submittedName>
        <fullName evidence="10">Membrane protein</fullName>
    </submittedName>
</protein>
<evidence type="ECO:0000256" key="7">
    <source>
        <dbReference type="ARBA" id="ARBA00023136"/>
    </source>
</evidence>
<comment type="caution">
    <text evidence="10">The sequence shown here is derived from an EMBL/GenBank/DDBJ whole genome shotgun (WGS) entry which is preliminary data.</text>
</comment>
<evidence type="ECO:0000256" key="8">
    <source>
        <dbReference type="ARBA" id="ARBA00034708"/>
    </source>
</evidence>
<evidence type="ECO:0000256" key="4">
    <source>
        <dbReference type="ARBA" id="ARBA00022692"/>
    </source>
</evidence>
<keyword evidence="2" id="KW-0813">Transport</keyword>
<feature type="transmembrane region" description="Helical" evidence="9">
    <location>
        <begin position="54"/>
        <end position="71"/>
    </location>
</feature>
<proteinExistence type="inferred from homology"/>
<dbReference type="PANTHER" id="PTHR33281">
    <property type="entry name" value="UPF0187 PROTEIN YNEE"/>
    <property type="match status" value="1"/>
</dbReference>